<comment type="caution">
    <text evidence="1">The sequence shown here is derived from an EMBL/GenBank/DDBJ whole genome shotgun (WGS) entry which is preliminary data.</text>
</comment>
<gene>
    <name evidence="1" type="ORF">ACGFZB_40475</name>
</gene>
<protein>
    <submittedName>
        <fullName evidence="1">Uncharacterized protein</fullName>
    </submittedName>
</protein>
<keyword evidence="2" id="KW-1185">Reference proteome</keyword>
<proteinExistence type="predicted"/>
<dbReference type="RefSeq" id="WP_388328892.1">
    <property type="nucleotide sequence ID" value="NZ_JBIBCC010000026.1"/>
</dbReference>
<accession>A0ABW7BHG7</accession>
<evidence type="ECO:0000313" key="1">
    <source>
        <dbReference type="EMBL" id="MFG3016622.1"/>
    </source>
</evidence>
<name>A0ABW7BHG7_9ACTN</name>
<organism evidence="1 2">
    <name type="scientific">Streptomyces cinerochromogenes</name>
    <dbReference type="NCBI Taxonomy" id="66422"/>
    <lineage>
        <taxon>Bacteria</taxon>
        <taxon>Bacillati</taxon>
        <taxon>Actinomycetota</taxon>
        <taxon>Actinomycetes</taxon>
        <taxon>Kitasatosporales</taxon>
        <taxon>Streptomycetaceae</taxon>
        <taxon>Streptomyces</taxon>
    </lineage>
</organism>
<evidence type="ECO:0000313" key="2">
    <source>
        <dbReference type="Proteomes" id="UP001604267"/>
    </source>
</evidence>
<sequence>MLLVHLTLDPPAGGESLPHDTGSLIRACATREDGLEHVSVHAAATPWPVVGVFLGRTDLASAEATAERLWRRAVARRPRLAAWRLRRAEVPLLRPELLRPDGGET</sequence>
<dbReference type="Proteomes" id="UP001604267">
    <property type="component" value="Unassembled WGS sequence"/>
</dbReference>
<dbReference type="EMBL" id="JBICYV010000032">
    <property type="protein sequence ID" value="MFG3016622.1"/>
    <property type="molecule type" value="Genomic_DNA"/>
</dbReference>
<reference evidence="1 2" key="1">
    <citation type="submission" date="2024-10" db="EMBL/GenBank/DDBJ databases">
        <title>The Natural Products Discovery Center: Release of the First 8490 Sequenced Strains for Exploring Actinobacteria Biosynthetic Diversity.</title>
        <authorList>
            <person name="Kalkreuter E."/>
            <person name="Kautsar S.A."/>
            <person name="Yang D."/>
            <person name="Bader C.D."/>
            <person name="Teijaro C.N."/>
            <person name="Fluegel L."/>
            <person name="Davis C.M."/>
            <person name="Simpson J.R."/>
            <person name="Lauterbach L."/>
            <person name="Steele A.D."/>
            <person name="Gui C."/>
            <person name="Meng S."/>
            <person name="Li G."/>
            <person name="Viehrig K."/>
            <person name="Ye F."/>
            <person name="Su P."/>
            <person name="Kiefer A.F."/>
            <person name="Nichols A."/>
            <person name="Cepeda A.J."/>
            <person name="Yan W."/>
            <person name="Fan B."/>
            <person name="Jiang Y."/>
            <person name="Adhikari A."/>
            <person name="Zheng C.-J."/>
            <person name="Schuster L."/>
            <person name="Cowan T.M."/>
            <person name="Smanski M.J."/>
            <person name="Chevrette M.G."/>
            <person name="De Carvalho L.P.S."/>
            <person name="Shen B."/>
        </authorList>
    </citation>
    <scope>NUCLEOTIDE SEQUENCE [LARGE SCALE GENOMIC DNA]</scope>
    <source>
        <strain evidence="1 2">NPDC048320</strain>
    </source>
</reference>